<feature type="coiled-coil region" evidence="6">
    <location>
        <begin position="220"/>
        <end position="304"/>
    </location>
</feature>
<comment type="similarity">
    <text evidence="1">Belongs to the DNA2/NAM7 helicase family.</text>
</comment>
<evidence type="ECO:0000259" key="8">
    <source>
        <dbReference type="Pfam" id="PF13086"/>
    </source>
</evidence>
<dbReference type="InterPro" id="IPR050534">
    <property type="entry name" value="Coronavir_polyprotein_1ab"/>
</dbReference>
<protein>
    <submittedName>
        <fullName evidence="10">Superfamily I DNA and/or RNA helicase</fullName>
    </submittedName>
</protein>
<keyword evidence="3" id="KW-0378">Hydrolase</keyword>
<evidence type="ECO:0000259" key="9">
    <source>
        <dbReference type="Pfam" id="PF13087"/>
    </source>
</evidence>
<evidence type="ECO:0000256" key="5">
    <source>
        <dbReference type="ARBA" id="ARBA00022840"/>
    </source>
</evidence>
<dbReference type="Proteomes" id="UP000295558">
    <property type="component" value="Unassembled WGS sequence"/>
</dbReference>
<feature type="coiled-coil region" evidence="6">
    <location>
        <begin position="423"/>
        <end position="450"/>
    </location>
</feature>
<proteinExistence type="inferred from homology"/>
<feature type="domain" description="DNA2/NAM7 helicase helicase" evidence="8">
    <location>
        <begin position="173"/>
        <end position="525"/>
    </location>
</feature>
<dbReference type="InterPro" id="IPR024402">
    <property type="entry name" value="DUF2726"/>
</dbReference>
<evidence type="ECO:0000313" key="10">
    <source>
        <dbReference type="EMBL" id="TDR54814.1"/>
    </source>
</evidence>
<dbReference type="RefSeq" id="WP_133620117.1">
    <property type="nucleotide sequence ID" value="NZ_SNZK01000002.1"/>
</dbReference>
<accession>A0A4R6ZRG7</accession>
<evidence type="ECO:0000256" key="4">
    <source>
        <dbReference type="ARBA" id="ARBA00022806"/>
    </source>
</evidence>
<sequence length="918" mass="107367">MRKIDFLWARQGDKEKFEFDYTNKQGNRKTHKPNGIQNIDESKGKVLLLFNERSFEYVIDRMESLRLRSSEAFIKTVPVKKEIKYENKAYKSNNIYSYYNEIIDYLIAGNIKNNPKGADGLNFSMQSTKEKILSSDARKFNKAIFKKFMNGNKAERIILNQESKPPVLPFISNQSQKKAVSNALEYDISVIQGPPGTGKTQTILNIICNAIIEDKKVLVVSNNNSAIDNVAEKLDRLEKMFNFSIRLGNKCYTNKLVDNIQEKLKKDSERLREEQKSSWRKIDLRKLINKINLLELECAELIKYKNQLSELYTQKRHIDKKISTYNADETKIEINNLLVFPSELKREIEFLRNQRTKADTLLNKAYFRVRFSEKRIDTDNYTMYQWRLEQLYAIKMIKYLENKTRKLPEKQEKIGKLYEVYRKESIEQINNKIKNKFQSCENECNNIIQKEKIDNFFSIKQQILNIYPVVLTTLDSVVSNVGYSRYDYVIIDEASQANIITAIPTLNNAAKIIIVGDTKQLSHIVDKELAIEDEKLIEKYNIDYKYSFSKKNLLESILSVCEPPEVLLKEHYRCDFNIINYCNKKFYNDELEIYSRNSLSESIKVMALNQEKNSDYGLRKNGDGSYFNRIEEVAIKKYIGDNFSNTAIITPYAKQEENLKESITELAATTGTIYKFQGRESKRVILSTVLTHETEHCKNTNTLGNETINVAVSRAEDEFVLFTHDKFFKEQKHELKDLIEYIETYGNILESNVNSIFSYLYKQIPYFKKTATYDSVWEKSLHDRILIIMGNYPGFSINMKLAVADVAGDKTYLNAHPEHKKFALNKRAHLDFTIVNELTEKPVLVIELDGESHKEPEQQRRDKIKEQILEHHEIPLWRISSKDALEHENLEKVFSEYMGEAELGLKLSSFLEDNKWKY</sequence>
<dbReference type="OrthoDB" id="9757917at2"/>
<keyword evidence="5" id="KW-0067">ATP-binding</keyword>
<dbReference type="AlphaFoldDB" id="A0A4R6ZRG7"/>
<comment type="caution">
    <text evidence="10">The sequence shown here is derived from an EMBL/GenBank/DDBJ whole genome shotgun (WGS) entry which is preliminary data.</text>
</comment>
<dbReference type="PANTHER" id="PTHR43788:SF8">
    <property type="entry name" value="DNA-BINDING PROTEIN SMUBP-2"/>
    <property type="match status" value="1"/>
</dbReference>
<name>A0A4R6ZRG7_9LIST</name>
<keyword evidence="2" id="KW-0547">Nucleotide-binding</keyword>
<dbReference type="GO" id="GO:0016787">
    <property type="term" value="F:hydrolase activity"/>
    <property type="evidence" value="ECO:0007669"/>
    <property type="project" value="UniProtKB-KW"/>
</dbReference>
<dbReference type="SUPFAM" id="SSF52540">
    <property type="entry name" value="P-loop containing nucleoside triphosphate hydrolases"/>
    <property type="match status" value="1"/>
</dbReference>
<feature type="domain" description="DNA2/NAM7 helicase-like C-terminal" evidence="9">
    <location>
        <begin position="551"/>
        <end position="724"/>
    </location>
</feature>
<keyword evidence="6" id="KW-0175">Coiled coil</keyword>
<dbReference type="GO" id="GO:0043139">
    <property type="term" value="F:5'-3' DNA helicase activity"/>
    <property type="evidence" value="ECO:0007669"/>
    <property type="project" value="TreeGrafter"/>
</dbReference>
<evidence type="ECO:0000256" key="6">
    <source>
        <dbReference type="SAM" id="Coils"/>
    </source>
</evidence>
<evidence type="ECO:0000256" key="3">
    <source>
        <dbReference type="ARBA" id="ARBA00022801"/>
    </source>
</evidence>
<dbReference type="STRING" id="1265846.PROCOU_05888"/>
<reference evidence="10 11" key="1">
    <citation type="submission" date="2019-03" db="EMBL/GenBank/DDBJ databases">
        <title>Genomic Encyclopedia of Type Strains, Phase III (KMG-III): the genomes of soil and plant-associated and newly described type strains.</title>
        <authorList>
            <person name="Whitman W."/>
        </authorList>
    </citation>
    <scope>NUCLEOTIDE SEQUENCE [LARGE SCALE GENOMIC DNA]</scope>
    <source>
        <strain evidence="10 11">CECT 7972</strain>
    </source>
</reference>
<dbReference type="InterPro" id="IPR041677">
    <property type="entry name" value="DNA2/NAM7_AAA_11"/>
</dbReference>
<evidence type="ECO:0000313" key="11">
    <source>
        <dbReference type="Proteomes" id="UP000295558"/>
    </source>
</evidence>
<feature type="domain" description="DUF2726" evidence="7">
    <location>
        <begin position="796"/>
        <end position="890"/>
    </location>
</feature>
<organism evidence="10 11">
    <name type="scientific">Listeria rocourtiae</name>
    <dbReference type="NCBI Taxonomy" id="647910"/>
    <lineage>
        <taxon>Bacteria</taxon>
        <taxon>Bacillati</taxon>
        <taxon>Bacillota</taxon>
        <taxon>Bacilli</taxon>
        <taxon>Bacillales</taxon>
        <taxon>Listeriaceae</taxon>
        <taxon>Listeria</taxon>
    </lineage>
</organism>
<keyword evidence="11" id="KW-1185">Reference proteome</keyword>
<evidence type="ECO:0000256" key="1">
    <source>
        <dbReference type="ARBA" id="ARBA00007913"/>
    </source>
</evidence>
<dbReference type="Pfam" id="PF10881">
    <property type="entry name" value="DUF2726"/>
    <property type="match status" value="1"/>
</dbReference>
<dbReference type="Gene3D" id="3.40.960.10">
    <property type="entry name" value="VSR Endonuclease"/>
    <property type="match status" value="1"/>
</dbReference>
<dbReference type="GO" id="GO:0005524">
    <property type="term" value="F:ATP binding"/>
    <property type="evidence" value="ECO:0007669"/>
    <property type="project" value="UniProtKB-KW"/>
</dbReference>
<dbReference type="PANTHER" id="PTHR43788">
    <property type="entry name" value="DNA2/NAM7 HELICASE FAMILY MEMBER"/>
    <property type="match status" value="1"/>
</dbReference>
<evidence type="ECO:0000256" key="2">
    <source>
        <dbReference type="ARBA" id="ARBA00022741"/>
    </source>
</evidence>
<dbReference type="InterPro" id="IPR041679">
    <property type="entry name" value="DNA2/NAM7-like_C"/>
</dbReference>
<keyword evidence="4 10" id="KW-0347">Helicase</keyword>
<dbReference type="Pfam" id="PF13087">
    <property type="entry name" value="AAA_12"/>
    <property type="match status" value="1"/>
</dbReference>
<gene>
    <name evidence="10" type="ORF">DFP96_102409</name>
</gene>
<dbReference type="Pfam" id="PF13086">
    <property type="entry name" value="AAA_11"/>
    <property type="match status" value="1"/>
</dbReference>
<dbReference type="Gene3D" id="3.40.50.300">
    <property type="entry name" value="P-loop containing nucleotide triphosphate hydrolases"/>
    <property type="match status" value="3"/>
</dbReference>
<dbReference type="EMBL" id="SNZK01000002">
    <property type="protein sequence ID" value="TDR54814.1"/>
    <property type="molecule type" value="Genomic_DNA"/>
</dbReference>
<evidence type="ECO:0000259" key="7">
    <source>
        <dbReference type="Pfam" id="PF10881"/>
    </source>
</evidence>
<dbReference type="InterPro" id="IPR027417">
    <property type="entry name" value="P-loop_NTPase"/>
</dbReference>